<keyword evidence="3" id="KW-0832">Ubl conjugation</keyword>
<protein>
    <submittedName>
        <fullName evidence="9">Uncharacterized protein</fullName>
    </submittedName>
</protein>
<feature type="coiled-coil region" evidence="6">
    <location>
        <begin position="1272"/>
        <end position="1303"/>
    </location>
</feature>
<dbReference type="EMBL" id="JALLPJ020000292">
    <property type="protein sequence ID" value="KAL3796598.1"/>
    <property type="molecule type" value="Genomic_DNA"/>
</dbReference>
<dbReference type="Proteomes" id="UP001530400">
    <property type="component" value="Unassembled WGS sequence"/>
</dbReference>
<evidence type="ECO:0000256" key="6">
    <source>
        <dbReference type="SAM" id="Coils"/>
    </source>
</evidence>
<evidence type="ECO:0000256" key="5">
    <source>
        <dbReference type="ARBA" id="ARBA00093456"/>
    </source>
</evidence>
<gene>
    <name evidence="9" type="ORF">ACHAWO_010302</name>
</gene>
<evidence type="ECO:0000256" key="8">
    <source>
        <dbReference type="SAM" id="SignalP"/>
    </source>
</evidence>
<organism evidence="9 10">
    <name type="scientific">Cyclotella atomus</name>
    <dbReference type="NCBI Taxonomy" id="382360"/>
    <lineage>
        <taxon>Eukaryota</taxon>
        <taxon>Sar</taxon>
        <taxon>Stramenopiles</taxon>
        <taxon>Ochrophyta</taxon>
        <taxon>Bacillariophyta</taxon>
        <taxon>Coscinodiscophyceae</taxon>
        <taxon>Thalassiosirophycidae</taxon>
        <taxon>Stephanodiscales</taxon>
        <taxon>Stephanodiscaceae</taxon>
        <taxon>Cyclotella</taxon>
    </lineage>
</organism>
<dbReference type="PANTHER" id="PTHR32086:SF0">
    <property type="entry name" value="FANCONI ANEMIA GROUP D2 PROTEIN"/>
    <property type="match status" value="1"/>
</dbReference>
<evidence type="ECO:0000256" key="4">
    <source>
        <dbReference type="ARBA" id="ARBA00023242"/>
    </source>
</evidence>
<accession>A0ABD3Q856</accession>
<dbReference type="GO" id="GO:0005634">
    <property type="term" value="C:nucleus"/>
    <property type="evidence" value="ECO:0007669"/>
    <property type="project" value="UniProtKB-SubCell"/>
</dbReference>
<keyword evidence="2" id="KW-1017">Isopeptide bond</keyword>
<feature type="compositionally biased region" description="Acidic residues" evidence="7">
    <location>
        <begin position="1852"/>
        <end position="1885"/>
    </location>
</feature>
<comment type="subcellular location">
    <subcellularLocation>
        <location evidence="1">Nucleus</location>
    </subcellularLocation>
</comment>
<reference evidence="9 10" key="1">
    <citation type="submission" date="2024-10" db="EMBL/GenBank/DDBJ databases">
        <title>Updated reference genomes for cyclostephanoid diatoms.</title>
        <authorList>
            <person name="Roberts W.R."/>
            <person name="Alverson A.J."/>
        </authorList>
    </citation>
    <scope>NUCLEOTIDE SEQUENCE [LARGE SCALE GENOMIC DNA]</scope>
    <source>
        <strain evidence="9 10">AJA010-31</strain>
    </source>
</reference>
<name>A0ABD3Q856_9STRA</name>
<dbReference type="InterPro" id="IPR018971">
    <property type="entry name" value="DUF1997"/>
</dbReference>
<comment type="caution">
    <text evidence="9">The sequence shown here is derived from an EMBL/GenBank/DDBJ whole genome shotgun (WGS) entry which is preliminary data.</text>
</comment>
<keyword evidence="4" id="KW-0539">Nucleus</keyword>
<evidence type="ECO:0000313" key="10">
    <source>
        <dbReference type="Proteomes" id="UP001530400"/>
    </source>
</evidence>
<dbReference type="PANTHER" id="PTHR32086">
    <property type="entry name" value="FANCONI ANEMIA GROUP D2 PROTEIN"/>
    <property type="match status" value="1"/>
</dbReference>
<keyword evidence="10" id="KW-1185">Reference proteome</keyword>
<dbReference type="InterPro" id="IPR029448">
    <property type="entry name" value="FANCD2"/>
</dbReference>
<keyword evidence="8" id="KW-0732">Signal</keyword>
<dbReference type="Pfam" id="PF14631">
    <property type="entry name" value="FancD2"/>
    <property type="match status" value="2"/>
</dbReference>
<dbReference type="Pfam" id="PF09366">
    <property type="entry name" value="DUF1997"/>
    <property type="match status" value="1"/>
</dbReference>
<evidence type="ECO:0000256" key="1">
    <source>
        <dbReference type="ARBA" id="ARBA00004123"/>
    </source>
</evidence>
<comment type="similarity">
    <text evidence="5">Belongs to the Fanconi anemia protein FANCD2 family.</text>
</comment>
<feature type="region of interest" description="Disordered" evidence="7">
    <location>
        <begin position="1842"/>
        <end position="1885"/>
    </location>
</feature>
<feature type="signal peptide" evidence="8">
    <location>
        <begin position="1"/>
        <end position="24"/>
    </location>
</feature>
<evidence type="ECO:0000256" key="3">
    <source>
        <dbReference type="ARBA" id="ARBA00022843"/>
    </source>
</evidence>
<proteinExistence type="inferred from homology"/>
<keyword evidence="6" id="KW-0175">Coiled coil</keyword>
<evidence type="ECO:0000313" key="9">
    <source>
        <dbReference type="EMBL" id="KAL3796598.1"/>
    </source>
</evidence>
<evidence type="ECO:0000256" key="2">
    <source>
        <dbReference type="ARBA" id="ARBA00022499"/>
    </source>
</evidence>
<feature type="chain" id="PRO_5044744155" evidence="8">
    <location>
        <begin position="25"/>
        <end position="1885"/>
    </location>
</feature>
<sequence length="1885" mass="207435">MPRSKPPSIYIILAALAIISPAAGFSLSAPTRTKFDTKVAVDGRSTVQVHPPPNASSNKVTLTDYMRLPVEQYVLIPMPLGSSLTRVEKGIANDEQLTQLFCGSTSNGDLTEEWFKLEVPTITFFNLSLQPVVYATVQPQRNRVIISSNKCLLHGSPFIEKVKLNDRFIFDVQCTLTWMDGLQSNNIKNENQPQTHQSAAATSGPCTISAETIIDVDVNVPRPFSSLPKSFVQKTGNAAMKLSMKYIQRNFVESLAKDYERWASDAEYRRFRALLSEDKIEVPLEIMSKRSNEVASGSSPSKRNRTHQSEWGLTEVLAECGCLLRATPDAEDERRNDAGCQLEPRVTSTTLCSSVKALLNEMASGVDPNNTKILATLEETLISSLEDFGGENTEENTGEKSSLLRRMLLPMYRNRGDMLQSQMSQMSQSPSRSISGIKTESCSLIQVLLRIDVLQTTLLTCLIQLLPAIASKFESDDGPTLDEDVPRLIFQNLRWIDHIIDSASLIQAFEECLTVLSSSNVDCPKTRSILLDAIATLPELSNNCNTLGGGGGVDQVLQVVQMLRREDPSLLVPCLDAIDSMPLSPDDVNTVMNDALEALANTEAWGLPALTNFLINNCPRGGSGMTKKVIEEFRNIPLGDESGDVMMGDERTDGGAGSTHDTEALMIEALSRGFAHRMDLTSTLLKSIKETKPGFHKTADIWLLACCATASHNKSQVKSVFRSKANDGSFTSKMIREAIKGNGVALTSLFGTSLCDLADGMLRSADDEVCALGVTLYEVLFEEFKEPMQRQEVVGSLVTHVGAGVGSRQSEVDAAMRTFSLIISKTYADNESGAAALRPFTPFLTSLLEHLVQMTPSQVRRLFTMLFTIGADSEEIRGGGGAQDGGAINEASIIIKKYLGLQDDSKKRIGIIGSVSFAVSMSILLGEHQQEGPSAAANTDHKVVQEVKSLLELALSYCEPPKGAEKTHGNNSLGTSFGEGRAVAFLLQEIASAVRSGKLLRPICDWLTDRFENEFITSYIGDFPEQATQDIKPVKGDGSNKVEKLIPIDNVDLAILSGTSSNKLAPPGEMRFNLEGSTAEIYVKILSLASSPCMFKREILPIKLCPQFTLMATLKGDKLADLDGLLDAPLFLPSSECSGVEFTDMSPSQQWVVTSSYFFATCFVRELINAFVKLASSNSANNWVMTTPTSSASSQGFGLDINRLKETIVLRLRNLVELEEELRHTASKCYTFAPPNLNVLAPPKALFHNDDYDVVEEDSSHLFQNIDPNDEKNGKKANKTKLKLQAKRAKQNEKSKAKKLSAKRQYEETLADRTMAQICQLVPTVCVALGYPLLSPISVFPSSQLSMPLSQSKNAPKLAEPAVLLLLNVLNDTLSRLLSNKQASRFKADTNSIDDSMNTISNPYDMDIDVPSSTNTSDSLVLATCDSSARECFAMLGTFLEANVFRVIFGHLVTIEDLRNMSDDVHTDDSEERMIETANLLFTCIDTVLSSNKLTRSSTGKSYLASILKALSEGSEFGEPIRQLPTDEMITMLYKLLQLINEVLLGSHTDDMEFIMNGLSCMSAIEACARRLGGDSCEIRNMLSEVADKLLKRGYLNTVKLNKSNVGKMLSLLLDNSYSAIPTDVSEAIQANIESLGSIEKLRLLVNDVLSELPNTEKCKGPVDLFQTCTSQTFGCYYSVVLLHLNKELSALFESSLGTTKDPTAAKRTLEYVHELVSMMKTLFMLTKSNEALAKKNALLQQLKWGTRFLETLVSKALPFFHAHFQKHQQSILHIIKESQDGFKQIYRIIAHGKRVKDSNLAKETPRSKKALELFTHKVKALLKKNRCLTAMSTTLMRPKDIDGTILTEGNETVDQDHSEDEENDDEEDDESEKEYDTDDQSVED</sequence>
<evidence type="ECO:0000256" key="7">
    <source>
        <dbReference type="SAM" id="MobiDB-lite"/>
    </source>
</evidence>